<evidence type="ECO:0000256" key="2">
    <source>
        <dbReference type="ARBA" id="ARBA00004922"/>
    </source>
</evidence>
<name>A0A4Y2LC57_ARAVE</name>
<keyword evidence="8 10" id="KW-1133">Transmembrane helix</keyword>
<evidence type="ECO:0000256" key="6">
    <source>
        <dbReference type="ARBA" id="ARBA00022692"/>
    </source>
</evidence>
<keyword evidence="7 10" id="KW-0256">Endoplasmic reticulum</keyword>
<keyword evidence="5 10" id="KW-0808">Transferase</keyword>
<dbReference type="InterPro" id="IPR004856">
    <property type="entry name" value="Glyco_trans_ALG6/ALG8"/>
</dbReference>
<keyword evidence="12" id="KW-1185">Reference proteome</keyword>
<dbReference type="Pfam" id="PF03155">
    <property type="entry name" value="Alg6_Alg8"/>
    <property type="match status" value="1"/>
</dbReference>
<dbReference type="Proteomes" id="UP000499080">
    <property type="component" value="Unassembled WGS sequence"/>
</dbReference>
<evidence type="ECO:0000256" key="10">
    <source>
        <dbReference type="RuleBase" id="RU363110"/>
    </source>
</evidence>
<accession>A0A4Y2LC57</accession>
<feature type="transmembrane region" description="Helical" evidence="10">
    <location>
        <begin position="49"/>
        <end position="67"/>
    </location>
</feature>
<comment type="similarity">
    <text evidence="3 10">Belongs to the ALG6/ALG8 glucosyltransferase family.</text>
</comment>
<dbReference type="PANTHER" id="PTHR12413:SF1">
    <property type="entry name" value="DOLICHYL PYROPHOSPHATE MAN9GLCNAC2 ALPHA-1,3-GLUCOSYLTRANSFERASE"/>
    <property type="match status" value="1"/>
</dbReference>
<dbReference type="PANTHER" id="PTHR12413">
    <property type="entry name" value="DOLICHYL GLYCOSYLTRANSFERASE"/>
    <property type="match status" value="1"/>
</dbReference>
<protein>
    <recommendedName>
        <fullName evidence="10">Alpha-1,3-glucosyltransferase</fullName>
        <ecNumber evidence="10">2.4.1.-</ecNumber>
    </recommendedName>
</protein>
<keyword evidence="4 10" id="KW-0328">Glycosyltransferase</keyword>
<evidence type="ECO:0000256" key="5">
    <source>
        <dbReference type="ARBA" id="ARBA00022679"/>
    </source>
</evidence>
<evidence type="ECO:0000256" key="7">
    <source>
        <dbReference type="ARBA" id="ARBA00022824"/>
    </source>
</evidence>
<keyword evidence="6 10" id="KW-0812">Transmembrane</keyword>
<comment type="caution">
    <text evidence="10">Lacks conserved residue(s) required for the propagation of feature annotation.</text>
</comment>
<evidence type="ECO:0000256" key="9">
    <source>
        <dbReference type="ARBA" id="ARBA00023136"/>
    </source>
</evidence>
<comment type="pathway">
    <text evidence="2 10">Protein modification; protein glycosylation.</text>
</comment>
<organism evidence="11 12">
    <name type="scientific">Araneus ventricosus</name>
    <name type="common">Orbweaver spider</name>
    <name type="synonym">Epeira ventricosa</name>
    <dbReference type="NCBI Taxonomy" id="182803"/>
    <lineage>
        <taxon>Eukaryota</taxon>
        <taxon>Metazoa</taxon>
        <taxon>Ecdysozoa</taxon>
        <taxon>Arthropoda</taxon>
        <taxon>Chelicerata</taxon>
        <taxon>Arachnida</taxon>
        <taxon>Araneae</taxon>
        <taxon>Araneomorphae</taxon>
        <taxon>Entelegynae</taxon>
        <taxon>Araneoidea</taxon>
        <taxon>Araneidae</taxon>
        <taxon>Araneus</taxon>
    </lineage>
</organism>
<dbReference type="GO" id="GO:0042281">
    <property type="term" value="F:dolichyl pyrophosphate Man9GlcNAc2 alpha-1,3-glucosyltransferase activity"/>
    <property type="evidence" value="ECO:0007669"/>
    <property type="project" value="TreeGrafter"/>
</dbReference>
<sequence>MLGHDLIGATFFCLALHYKQMSLYYALPFFCYLLGTCLKLPWTKRIAKFLKLSCVVLIVSGICWMPFLRNLDDTLAVVERLFPFSRGLYEDKVANIWCMLSIAIKWKSIFSTPTLVKISAFCTLLAVLPSSIHLLRNPSLHKLRLSLCREDFVSVTIKNLQMRTTYADGIGCLKKQDVCAKRKLAEGHMFQQKTLKEFTACMNEDHGNRRTKAVGSYKCHKNRYGEFSERG</sequence>
<dbReference type="UniPathway" id="UPA00378"/>
<evidence type="ECO:0000313" key="12">
    <source>
        <dbReference type="Proteomes" id="UP000499080"/>
    </source>
</evidence>
<gene>
    <name evidence="11" type="primary">Alg6</name>
    <name evidence="11" type="ORF">AVEN_250722_1</name>
</gene>
<reference evidence="11 12" key="1">
    <citation type="journal article" date="2019" name="Sci. Rep.">
        <title>Orb-weaving spider Araneus ventricosus genome elucidates the spidroin gene catalogue.</title>
        <authorList>
            <person name="Kono N."/>
            <person name="Nakamura H."/>
            <person name="Ohtoshi R."/>
            <person name="Moran D.A.P."/>
            <person name="Shinohara A."/>
            <person name="Yoshida Y."/>
            <person name="Fujiwara M."/>
            <person name="Mori M."/>
            <person name="Tomita M."/>
            <person name="Arakawa K."/>
        </authorList>
    </citation>
    <scope>NUCLEOTIDE SEQUENCE [LARGE SCALE GENOMIC DNA]</scope>
</reference>
<evidence type="ECO:0000256" key="1">
    <source>
        <dbReference type="ARBA" id="ARBA00004477"/>
    </source>
</evidence>
<comment type="subcellular location">
    <subcellularLocation>
        <location evidence="1 10">Endoplasmic reticulum membrane</location>
        <topology evidence="1 10">Multi-pass membrane protein</topology>
    </subcellularLocation>
</comment>
<dbReference type="OrthoDB" id="4983at2759"/>
<evidence type="ECO:0000313" key="11">
    <source>
        <dbReference type="EMBL" id="GBN12321.1"/>
    </source>
</evidence>
<proteinExistence type="inferred from homology"/>
<keyword evidence="9 10" id="KW-0472">Membrane</keyword>
<evidence type="ECO:0000256" key="3">
    <source>
        <dbReference type="ARBA" id="ARBA00008715"/>
    </source>
</evidence>
<feature type="transmembrane region" description="Helical" evidence="10">
    <location>
        <begin position="23"/>
        <end position="42"/>
    </location>
</feature>
<dbReference type="EC" id="2.4.1.-" evidence="10"/>
<evidence type="ECO:0000256" key="4">
    <source>
        <dbReference type="ARBA" id="ARBA00022676"/>
    </source>
</evidence>
<dbReference type="AlphaFoldDB" id="A0A4Y2LC57"/>
<dbReference type="GO" id="GO:0005789">
    <property type="term" value="C:endoplasmic reticulum membrane"/>
    <property type="evidence" value="ECO:0007669"/>
    <property type="project" value="UniProtKB-SubCell"/>
</dbReference>
<evidence type="ECO:0000256" key="8">
    <source>
        <dbReference type="ARBA" id="ARBA00022989"/>
    </source>
</evidence>
<dbReference type="EMBL" id="BGPR01005668">
    <property type="protein sequence ID" value="GBN12321.1"/>
    <property type="molecule type" value="Genomic_DNA"/>
</dbReference>
<comment type="caution">
    <text evidence="11">The sequence shown here is derived from an EMBL/GenBank/DDBJ whole genome shotgun (WGS) entry which is preliminary data.</text>
</comment>